<dbReference type="AlphaFoldDB" id="A0A0E9R079"/>
<organism evidence="1">
    <name type="scientific">Anguilla anguilla</name>
    <name type="common">European freshwater eel</name>
    <name type="synonym">Muraena anguilla</name>
    <dbReference type="NCBI Taxonomy" id="7936"/>
    <lineage>
        <taxon>Eukaryota</taxon>
        <taxon>Metazoa</taxon>
        <taxon>Chordata</taxon>
        <taxon>Craniata</taxon>
        <taxon>Vertebrata</taxon>
        <taxon>Euteleostomi</taxon>
        <taxon>Actinopterygii</taxon>
        <taxon>Neopterygii</taxon>
        <taxon>Teleostei</taxon>
        <taxon>Anguilliformes</taxon>
        <taxon>Anguillidae</taxon>
        <taxon>Anguilla</taxon>
    </lineage>
</organism>
<dbReference type="EMBL" id="GBXM01085981">
    <property type="protein sequence ID" value="JAH22596.1"/>
    <property type="molecule type" value="Transcribed_RNA"/>
</dbReference>
<accession>A0A0E9R079</accession>
<sequence>MLSFFLIPTHGRNHIRKMGVTHRFHIALTTLPTIHIPSAHRTDFIRTESRDLRRLVCITIADS</sequence>
<reference evidence="1" key="2">
    <citation type="journal article" date="2015" name="Fish Shellfish Immunol.">
        <title>Early steps in the European eel (Anguilla anguilla)-Vibrio vulnificus interaction in the gills: Role of the RtxA13 toxin.</title>
        <authorList>
            <person name="Callol A."/>
            <person name="Pajuelo D."/>
            <person name="Ebbesson L."/>
            <person name="Teles M."/>
            <person name="MacKenzie S."/>
            <person name="Amaro C."/>
        </authorList>
    </citation>
    <scope>NUCLEOTIDE SEQUENCE</scope>
</reference>
<evidence type="ECO:0000313" key="1">
    <source>
        <dbReference type="EMBL" id="JAH22596.1"/>
    </source>
</evidence>
<name>A0A0E9R079_ANGAN</name>
<proteinExistence type="predicted"/>
<protein>
    <submittedName>
        <fullName evidence="1">Uncharacterized protein</fullName>
    </submittedName>
</protein>
<reference evidence="1" key="1">
    <citation type="submission" date="2014-11" db="EMBL/GenBank/DDBJ databases">
        <authorList>
            <person name="Amaro Gonzalez C."/>
        </authorList>
    </citation>
    <scope>NUCLEOTIDE SEQUENCE</scope>
</reference>